<dbReference type="EMBL" id="JWSW01000086">
    <property type="protein sequence ID" value="KIJ88244.1"/>
    <property type="molecule type" value="Genomic_DNA"/>
</dbReference>
<comment type="caution">
    <text evidence="2">The sequence shown here is derived from an EMBL/GenBank/DDBJ whole genome shotgun (WGS) entry which is preliminary data.</text>
</comment>
<organism evidence="2 4">
    <name type="scientific">Rickettsia asembonensis</name>
    <dbReference type="NCBI Taxonomy" id="1068590"/>
    <lineage>
        <taxon>Bacteria</taxon>
        <taxon>Pseudomonadati</taxon>
        <taxon>Pseudomonadota</taxon>
        <taxon>Alphaproteobacteria</taxon>
        <taxon>Rickettsiales</taxon>
        <taxon>Rickettsiaceae</taxon>
        <taxon>Rickettsieae</taxon>
        <taxon>Rickettsia</taxon>
        <taxon>spotted fever group</taxon>
    </lineage>
</organism>
<protein>
    <submittedName>
        <fullName evidence="2">Poly-beta-hydroxybutyrate polymerase</fullName>
    </submittedName>
</protein>
<dbReference type="AlphaFoldDB" id="A0A0C2QWM0"/>
<feature type="domain" description="AB hydrolase-1" evidence="1">
    <location>
        <begin position="129"/>
        <end position="337"/>
    </location>
</feature>
<dbReference type="InterPro" id="IPR029058">
    <property type="entry name" value="AB_hydrolase_fold"/>
</dbReference>
<evidence type="ECO:0000313" key="2">
    <source>
        <dbReference type="EMBL" id="KIJ88244.1"/>
    </source>
</evidence>
<dbReference type="Gene3D" id="3.40.50.1820">
    <property type="entry name" value="alpha/beta hydrolase"/>
    <property type="match status" value="1"/>
</dbReference>
<dbReference type="PANTHER" id="PTHR36837:SF2">
    <property type="entry name" value="POLY(3-HYDROXYALKANOATE) POLYMERASE SUBUNIT PHAC"/>
    <property type="match status" value="1"/>
</dbReference>
<dbReference type="InterPro" id="IPR022439">
    <property type="entry name" value="RPE4"/>
</dbReference>
<proteinExistence type="predicted"/>
<accession>A0A0C2QWM0</accession>
<dbReference type="NCBIfam" id="TIGR03777">
    <property type="entry name" value="RPE4"/>
    <property type="match status" value="1"/>
</dbReference>
<gene>
    <name evidence="3" type="ORF">SB78_02080</name>
    <name evidence="2" type="ORF">SB78_06840</name>
</gene>
<evidence type="ECO:0000259" key="1">
    <source>
        <dbReference type="Pfam" id="PF00561"/>
    </source>
</evidence>
<name>A0A0C2QWM0_9RICK</name>
<dbReference type="PANTHER" id="PTHR36837">
    <property type="entry name" value="POLY(3-HYDROXYALKANOATE) POLYMERASE SUBUNIT PHAC"/>
    <property type="match status" value="1"/>
</dbReference>
<keyword evidence="4" id="KW-1185">Reference proteome</keyword>
<evidence type="ECO:0000313" key="4">
    <source>
        <dbReference type="Proteomes" id="UP000031952"/>
    </source>
</evidence>
<dbReference type="SUPFAM" id="SSF53474">
    <property type="entry name" value="alpha/beta-Hydrolases"/>
    <property type="match status" value="1"/>
</dbReference>
<reference evidence="2 4" key="1">
    <citation type="submission" date="2014-12" db="EMBL/GenBank/DDBJ databases">
        <title>Whole genome sequence of Candidatus Rickettsia asemboensis strain NMRCii isolated from cat fleas in west Kenya.</title>
        <authorList>
            <person name="Jima D."/>
            <person name="Luce-Fedrow A."/>
            <person name="Yang Y."/>
            <person name="Maina A.N."/>
            <person name="Snesrud E.C."/>
            <person name="Jarman R.G."/>
            <person name="Richards A.L."/>
            <person name="Hang J."/>
        </authorList>
    </citation>
    <scope>NUCLEOTIDE SEQUENCE [LARGE SCALE GENOMIC DNA]</scope>
    <source>
        <strain evidence="2 4">NMRCii</strain>
    </source>
</reference>
<dbReference type="Proteomes" id="UP000031952">
    <property type="component" value="Unassembled WGS sequence"/>
</dbReference>
<evidence type="ECO:0000313" key="3">
    <source>
        <dbReference type="EMBL" id="KIJ88996.1"/>
    </source>
</evidence>
<dbReference type="Pfam" id="PF00561">
    <property type="entry name" value="Abhydrolase_1"/>
    <property type="match status" value="1"/>
</dbReference>
<sequence>MQSNDKYQEYFDLYNNYIRTHNLGNKYLESGKIVMQTEHYRVLYYSVSSRGLSTGSSNKKYKKLDLSRFMLDPVDKPRDDTTFLIIPSIFNSPEIFFLARDKNFIENLRSYGAVYLIDWLEIEEPKYLLDDYVHKIIEVIDSLKIKDINLIGHCIGGNLAIAAKILMPKFIKTLTLLTCPWDFSHFFYIRMLNRYLKLDSGIENLPIIPKIHIQILFFLLFPDYFNAKLKKFFSITSYKEQELAFRIEHWLMSGNNISKGVYNQIMQNILDENMFINLKWKIDNFIIDPSLIDYPVYIVAAEDDQIVPKSSILSLQKLLKNSKLIEVKGGHISYLINDKLTDLFKEYTL</sequence>
<dbReference type="InterPro" id="IPR051321">
    <property type="entry name" value="PHA/PHB_synthase"/>
</dbReference>
<dbReference type="EMBL" id="JWSW01000011">
    <property type="protein sequence ID" value="KIJ88996.1"/>
    <property type="molecule type" value="Genomic_DNA"/>
</dbReference>
<dbReference type="RefSeq" id="WP_041078248.1">
    <property type="nucleotide sequence ID" value="NZ_JWSW01000011.1"/>
</dbReference>
<dbReference type="InterPro" id="IPR000073">
    <property type="entry name" value="AB_hydrolase_1"/>
</dbReference>